<keyword evidence="2" id="KW-1185">Reference proteome</keyword>
<evidence type="ECO:0000313" key="1">
    <source>
        <dbReference type="EMBL" id="KAE9391353.1"/>
    </source>
</evidence>
<sequence length="173" mass="20056">MSSNKAGCKSKWSAIVLNFLTQHVDLFIKTQGAKEPFYEQFWPQYWEKFLEYRDASDTSGSSTETVKDGTVDDSSAQVALLNGKEKLTKLLEAKIISTVPDFYIHFLRHNTRVWYNPIWCPNSHCAGAIEAITHILLEMRCVNRPKHICFTCGKCHCEKFMFNRMQQEILKRV</sequence>
<dbReference type="Proteomes" id="UP000799118">
    <property type="component" value="Unassembled WGS sequence"/>
</dbReference>
<dbReference type="OrthoDB" id="2838583at2759"/>
<name>A0A6A4H0X1_9AGAR</name>
<accession>A0A6A4H0X1</accession>
<protein>
    <submittedName>
        <fullName evidence="1">Uncharacterized protein</fullName>
    </submittedName>
</protein>
<proteinExistence type="predicted"/>
<dbReference type="EMBL" id="ML769627">
    <property type="protein sequence ID" value="KAE9391353.1"/>
    <property type="molecule type" value="Genomic_DNA"/>
</dbReference>
<evidence type="ECO:0000313" key="2">
    <source>
        <dbReference type="Proteomes" id="UP000799118"/>
    </source>
</evidence>
<reference evidence="1" key="1">
    <citation type="journal article" date="2019" name="Environ. Microbiol.">
        <title>Fungal ecological strategies reflected in gene transcription - a case study of two litter decomposers.</title>
        <authorList>
            <person name="Barbi F."/>
            <person name="Kohler A."/>
            <person name="Barry K."/>
            <person name="Baskaran P."/>
            <person name="Daum C."/>
            <person name="Fauchery L."/>
            <person name="Ihrmark K."/>
            <person name="Kuo A."/>
            <person name="LaButti K."/>
            <person name="Lipzen A."/>
            <person name="Morin E."/>
            <person name="Grigoriev I.V."/>
            <person name="Henrissat B."/>
            <person name="Lindahl B."/>
            <person name="Martin F."/>
        </authorList>
    </citation>
    <scope>NUCLEOTIDE SEQUENCE</scope>
    <source>
        <strain evidence="1">JB14</strain>
    </source>
</reference>
<dbReference type="AlphaFoldDB" id="A0A6A4H0X1"/>
<gene>
    <name evidence="1" type="ORF">BT96DRAFT_945428</name>
</gene>
<organism evidence="1 2">
    <name type="scientific">Gymnopus androsaceus JB14</name>
    <dbReference type="NCBI Taxonomy" id="1447944"/>
    <lineage>
        <taxon>Eukaryota</taxon>
        <taxon>Fungi</taxon>
        <taxon>Dikarya</taxon>
        <taxon>Basidiomycota</taxon>
        <taxon>Agaricomycotina</taxon>
        <taxon>Agaricomycetes</taxon>
        <taxon>Agaricomycetidae</taxon>
        <taxon>Agaricales</taxon>
        <taxon>Marasmiineae</taxon>
        <taxon>Omphalotaceae</taxon>
        <taxon>Gymnopus</taxon>
    </lineage>
</organism>